<dbReference type="PANTHER" id="PTHR12725:SF117">
    <property type="entry name" value="HALOACID DEHALOGENASE-LIKE HYDROLASE"/>
    <property type="match status" value="1"/>
</dbReference>
<dbReference type="InterPro" id="IPR023214">
    <property type="entry name" value="HAD_sf"/>
</dbReference>
<name>A0A502CHF8_9SPHN</name>
<reference evidence="1 2" key="1">
    <citation type="journal article" date="2019" name="Environ. Microbiol.">
        <title>Species interactions and distinct microbial communities in high Arctic permafrost affected cryosols are associated with the CH4 and CO2 gas fluxes.</title>
        <authorList>
            <person name="Altshuler I."/>
            <person name="Hamel J."/>
            <person name="Turney S."/>
            <person name="Magnuson E."/>
            <person name="Levesque R."/>
            <person name="Greer C."/>
            <person name="Whyte L.G."/>
        </authorList>
    </citation>
    <scope>NUCLEOTIDE SEQUENCE [LARGE SCALE GENOMIC DNA]</scope>
    <source>
        <strain evidence="1 2">S5.1</strain>
    </source>
</reference>
<keyword evidence="2" id="KW-1185">Reference proteome</keyword>
<dbReference type="PANTHER" id="PTHR12725">
    <property type="entry name" value="HALOACID DEHALOGENASE-LIKE HYDROLASE"/>
    <property type="match status" value="1"/>
</dbReference>
<dbReference type="SFLD" id="SFLDG01129">
    <property type="entry name" value="C1.5:_HAD__Beta-PGM__Phosphata"/>
    <property type="match status" value="1"/>
</dbReference>
<dbReference type="RefSeq" id="WP_140871971.1">
    <property type="nucleotide sequence ID" value="NZ_RCZK01000008.1"/>
</dbReference>
<dbReference type="NCBIfam" id="TIGR01993">
    <property type="entry name" value="Pyr-5-nucltdase"/>
    <property type="match status" value="1"/>
</dbReference>
<dbReference type="AlphaFoldDB" id="A0A502CHF8"/>
<dbReference type="SUPFAM" id="SSF56784">
    <property type="entry name" value="HAD-like"/>
    <property type="match status" value="1"/>
</dbReference>
<proteinExistence type="predicted"/>
<evidence type="ECO:0000313" key="2">
    <source>
        <dbReference type="Proteomes" id="UP000318413"/>
    </source>
</evidence>
<dbReference type="Gene3D" id="1.10.150.450">
    <property type="match status" value="1"/>
</dbReference>
<dbReference type="SFLD" id="SFLDS00003">
    <property type="entry name" value="Haloacid_Dehalogenase"/>
    <property type="match status" value="1"/>
</dbReference>
<dbReference type="OrthoDB" id="9803141at2"/>
<sequence>MFARLGHIRNWIFDLDNTLYPAGTDLFARIEARMTAYVGRTLGIERDEAFRVQKGYFHRYGTTLTGLMADHGVDPHDFLAEVHDIEMDVLDHDAPLVAAIARLPGRKLVFTNGDTPYALKVLDRLGLGDSFEGIHDIHAMGLVPKPDPSAYAGLCAAFDLDPAVSLFAEDMARNLAPAKAIGMTTLWVDNGSEQGGSEQGPGADRDFIDFTVHDLTSWLHDILEAS</sequence>
<comment type="caution">
    <text evidence="1">The sequence shown here is derived from an EMBL/GenBank/DDBJ whole genome shotgun (WGS) entry which is preliminary data.</text>
</comment>
<accession>A0A502CHF8</accession>
<dbReference type="Pfam" id="PF00702">
    <property type="entry name" value="Hydrolase"/>
    <property type="match status" value="1"/>
</dbReference>
<evidence type="ECO:0000313" key="1">
    <source>
        <dbReference type="EMBL" id="TPG12034.1"/>
    </source>
</evidence>
<dbReference type="InterPro" id="IPR010237">
    <property type="entry name" value="Pyr-5-nucltdase"/>
</dbReference>
<protein>
    <submittedName>
        <fullName evidence="1">Pyrimidine 5'-nucleotidase</fullName>
    </submittedName>
</protein>
<gene>
    <name evidence="1" type="ORF">EAH84_11165</name>
</gene>
<dbReference type="InterPro" id="IPR036412">
    <property type="entry name" value="HAD-like_sf"/>
</dbReference>
<organism evidence="1 2">
    <name type="scientific">Sphingomonas oligophenolica</name>
    <dbReference type="NCBI Taxonomy" id="301154"/>
    <lineage>
        <taxon>Bacteria</taxon>
        <taxon>Pseudomonadati</taxon>
        <taxon>Pseudomonadota</taxon>
        <taxon>Alphaproteobacteria</taxon>
        <taxon>Sphingomonadales</taxon>
        <taxon>Sphingomonadaceae</taxon>
        <taxon>Sphingomonas</taxon>
    </lineage>
</organism>
<dbReference type="Proteomes" id="UP000318413">
    <property type="component" value="Unassembled WGS sequence"/>
</dbReference>
<dbReference type="EMBL" id="RCZK01000008">
    <property type="protein sequence ID" value="TPG12034.1"/>
    <property type="molecule type" value="Genomic_DNA"/>
</dbReference>
<dbReference type="Gene3D" id="3.40.50.1000">
    <property type="entry name" value="HAD superfamily/HAD-like"/>
    <property type="match status" value="1"/>
</dbReference>
<dbReference type="InterPro" id="IPR006439">
    <property type="entry name" value="HAD-SF_hydro_IA"/>
</dbReference>
<dbReference type="SFLD" id="SFLDG01132">
    <property type="entry name" value="C1.5.3:_5'-Nucleotidase_Like"/>
    <property type="match status" value="1"/>
</dbReference>
<dbReference type="NCBIfam" id="TIGR01509">
    <property type="entry name" value="HAD-SF-IA-v3"/>
    <property type="match status" value="1"/>
</dbReference>